<dbReference type="GeneID" id="82152057"/>
<accession>R9ICY9</accession>
<keyword evidence="2" id="KW-1185">Reference proteome</keyword>
<comment type="caution">
    <text evidence="1">The sequence shown here is derived from an EMBL/GenBank/DDBJ whole genome shotgun (WGS) entry which is preliminary data.</text>
</comment>
<dbReference type="OrthoDB" id="1038886at2"/>
<gene>
    <name evidence="1" type="ORF">C802_02942</name>
</gene>
<dbReference type="AlphaFoldDB" id="R9ICY9"/>
<proteinExistence type="predicted"/>
<dbReference type="Proteomes" id="UP000014200">
    <property type="component" value="Unassembled WGS sequence"/>
</dbReference>
<dbReference type="Pfam" id="PF17170">
    <property type="entry name" value="DUF5128"/>
    <property type="match status" value="1"/>
</dbReference>
<dbReference type="HOGENOM" id="CLU_1109685_0_0_10"/>
<dbReference type="PATRIC" id="fig|1235788.3.peg.3013"/>
<protein>
    <recommendedName>
        <fullName evidence="3">6-bladed beta-propeller</fullName>
    </recommendedName>
</protein>
<dbReference type="STRING" id="1235788.C802_02942"/>
<name>R9ICY9_9BACT</name>
<dbReference type="PROSITE" id="PS51257">
    <property type="entry name" value="PROKAR_LIPOPROTEIN"/>
    <property type="match status" value="1"/>
</dbReference>
<dbReference type="InterPro" id="IPR011042">
    <property type="entry name" value="6-blade_b-propeller_TolB-like"/>
</dbReference>
<dbReference type="SUPFAM" id="SSF63825">
    <property type="entry name" value="YWTD domain"/>
    <property type="match status" value="1"/>
</dbReference>
<dbReference type="Gene3D" id="2.120.10.30">
    <property type="entry name" value="TolB, C-terminal domain"/>
    <property type="match status" value="1"/>
</dbReference>
<organism evidence="1 2">
    <name type="scientific">Phocaeicola sartorii</name>
    <dbReference type="NCBI Taxonomy" id="671267"/>
    <lineage>
        <taxon>Bacteria</taxon>
        <taxon>Pseudomonadati</taxon>
        <taxon>Bacteroidota</taxon>
        <taxon>Bacteroidia</taxon>
        <taxon>Bacteroidales</taxon>
        <taxon>Bacteroidaceae</taxon>
        <taxon>Phocaeicola</taxon>
    </lineage>
</organism>
<dbReference type="RefSeq" id="WP_016277272.1">
    <property type="nucleotide sequence ID" value="NZ_JABVZU010000002.1"/>
</dbReference>
<sequence length="250" mass="28779">MRHVEKLILFYLVVILTGCHFKKTNDISEGLKASNLCDTVSFAMETENAVTITVPPPTDNLKASDLFEDFKYIPLESSEKSFMGQYQGLCLYENRIFVHDIETNMIYIFNLQGKFINKVGKRGNGPGEFFQPESMTVDPFRKQLLVYDTFIKEMFYFTLDGDFLRSEQMAIRSYQNFKVISPNLIAFGVGRTLENPQLKEINKYNIIYTDSALNVRGGVHKGEENYIPHFSLPCFSSNNGQVYYTPPLRF</sequence>
<reference evidence="1 2" key="1">
    <citation type="submission" date="2013-04" db="EMBL/GenBank/DDBJ databases">
        <title>The Genome Sequence of Bacteroides massiliensis dnLKV3.</title>
        <authorList>
            <consortium name="The Broad Institute Genomics Platform"/>
            <consortium name="The Broad Institute Genome Sequencing Center for Infectious Disease"/>
            <person name="Earl A."/>
            <person name="Xavier R."/>
            <person name="Kuhn K."/>
            <person name="Stappenbeck T."/>
            <person name="Walker B."/>
            <person name="Young S."/>
            <person name="Zeng Q."/>
            <person name="Gargeya S."/>
            <person name="Fitzgerald M."/>
            <person name="Haas B."/>
            <person name="Abouelleil A."/>
            <person name="Allen A.W."/>
            <person name="Alvarado L."/>
            <person name="Arachchi H.M."/>
            <person name="Berlin A.M."/>
            <person name="Chapman S.B."/>
            <person name="Gainer-Dewar J."/>
            <person name="Goldberg J."/>
            <person name="Griggs A."/>
            <person name="Gujja S."/>
            <person name="Hansen M."/>
            <person name="Howarth C."/>
            <person name="Imamovic A."/>
            <person name="Ireland A."/>
            <person name="Larimer J."/>
            <person name="McCowan C."/>
            <person name="Murphy C."/>
            <person name="Pearson M."/>
            <person name="Poon T.W."/>
            <person name="Priest M."/>
            <person name="Roberts A."/>
            <person name="Saif S."/>
            <person name="Shea T."/>
            <person name="Sisk P."/>
            <person name="Sykes S."/>
            <person name="Wortman J."/>
            <person name="Nusbaum C."/>
            <person name="Birren B."/>
        </authorList>
    </citation>
    <scope>NUCLEOTIDE SEQUENCE [LARGE SCALE GENOMIC DNA]</scope>
    <source>
        <strain evidence="2">dnLKV3</strain>
    </source>
</reference>
<evidence type="ECO:0000313" key="2">
    <source>
        <dbReference type="Proteomes" id="UP000014200"/>
    </source>
</evidence>
<evidence type="ECO:0008006" key="3">
    <source>
        <dbReference type="Google" id="ProtNLM"/>
    </source>
</evidence>
<evidence type="ECO:0000313" key="1">
    <source>
        <dbReference type="EMBL" id="EOS11230.1"/>
    </source>
</evidence>
<dbReference type="EMBL" id="ASSP01000018">
    <property type="protein sequence ID" value="EOS11230.1"/>
    <property type="molecule type" value="Genomic_DNA"/>
</dbReference>